<dbReference type="Proteomes" id="UP000266188">
    <property type="component" value="Unassembled WGS sequence"/>
</dbReference>
<dbReference type="Gene3D" id="3.30.200.20">
    <property type="entry name" value="Phosphorylase Kinase, domain 1"/>
    <property type="match status" value="1"/>
</dbReference>
<comment type="catalytic activity">
    <reaction evidence="8">
        <text>L-seryl-[protein] + ATP = O-phospho-L-seryl-[protein] + ADP + H(+)</text>
        <dbReference type="Rhea" id="RHEA:17989"/>
        <dbReference type="Rhea" id="RHEA-COMP:9863"/>
        <dbReference type="Rhea" id="RHEA-COMP:11604"/>
        <dbReference type="ChEBI" id="CHEBI:15378"/>
        <dbReference type="ChEBI" id="CHEBI:29999"/>
        <dbReference type="ChEBI" id="CHEBI:30616"/>
        <dbReference type="ChEBI" id="CHEBI:83421"/>
        <dbReference type="ChEBI" id="CHEBI:456216"/>
        <dbReference type="EC" id="2.7.11.1"/>
    </reaction>
</comment>
<name>A0A3A2ZLR0_9EURO</name>
<feature type="binding site" evidence="9">
    <location>
        <position position="131"/>
    </location>
    <ligand>
        <name>ATP</name>
        <dbReference type="ChEBI" id="CHEBI:30616"/>
    </ligand>
</feature>
<dbReference type="PROSITE" id="PS50011">
    <property type="entry name" value="PROTEIN_KINASE_DOM"/>
    <property type="match status" value="1"/>
</dbReference>
<proteinExistence type="predicted"/>
<sequence length="427" mass="49171">MQRAMRNAFSICIPGVRRSFTPSLPSTSSYQHISLPFSPKTTIVPHRTVTSPSQWTTTPVVFPTSGFELLDHSQELDEETLPTYQPEKYYPVNQGEILNERYQILAKIGYGVTSTVWLAKDLIASAYVVLKFYVTGQNRDYERELDIYKHMNLEERKHPGRNFIRKLLDHFYVQGPHGHHACLVHEPLGMSADFLVRMSPRQAMTLEDMKPDLQLKNLLLPGPDTSYLSRFEEAEVRDPSPRKVLEDRTIYKTFGFLPRGGLPLLADFGEARLGDKEHNDDIMPNVYRAPEVILRSSWGYKVDIWNVAMVAWDIVSSRTLINGKNSDSIFDDRVHMAELVALLGPPPPEFREKRHLSSVFWDDSGNWKEVATPIPDITLEKLAEEIEGEDKEGFLRWLRMALQWNPEDRPMPLELLYDEWLMKGLGE</sequence>
<dbReference type="GO" id="GO:0004674">
    <property type="term" value="F:protein serine/threonine kinase activity"/>
    <property type="evidence" value="ECO:0007669"/>
    <property type="project" value="UniProtKB-KW"/>
</dbReference>
<dbReference type="PROSITE" id="PS00107">
    <property type="entry name" value="PROTEIN_KINASE_ATP"/>
    <property type="match status" value="1"/>
</dbReference>
<evidence type="ECO:0000313" key="12">
    <source>
        <dbReference type="Proteomes" id="UP000266188"/>
    </source>
</evidence>
<dbReference type="GO" id="GO:0005524">
    <property type="term" value="F:ATP binding"/>
    <property type="evidence" value="ECO:0007669"/>
    <property type="project" value="UniProtKB-UniRule"/>
</dbReference>
<comment type="catalytic activity">
    <reaction evidence="7">
        <text>L-threonyl-[protein] + ATP = O-phospho-L-threonyl-[protein] + ADP + H(+)</text>
        <dbReference type="Rhea" id="RHEA:46608"/>
        <dbReference type="Rhea" id="RHEA-COMP:11060"/>
        <dbReference type="Rhea" id="RHEA-COMP:11605"/>
        <dbReference type="ChEBI" id="CHEBI:15378"/>
        <dbReference type="ChEBI" id="CHEBI:30013"/>
        <dbReference type="ChEBI" id="CHEBI:30616"/>
        <dbReference type="ChEBI" id="CHEBI:61977"/>
        <dbReference type="ChEBI" id="CHEBI:456216"/>
        <dbReference type="EC" id="2.7.11.1"/>
    </reaction>
</comment>
<dbReference type="AlphaFoldDB" id="A0A3A2ZLR0"/>
<keyword evidence="6 9" id="KW-0067">ATP-binding</keyword>
<organism evidence="11 12">
    <name type="scientific">Aspergillus sclerotialis</name>
    <dbReference type="NCBI Taxonomy" id="2070753"/>
    <lineage>
        <taxon>Eukaryota</taxon>
        <taxon>Fungi</taxon>
        <taxon>Dikarya</taxon>
        <taxon>Ascomycota</taxon>
        <taxon>Pezizomycotina</taxon>
        <taxon>Eurotiomycetes</taxon>
        <taxon>Eurotiomycetidae</taxon>
        <taxon>Eurotiales</taxon>
        <taxon>Aspergillaceae</taxon>
        <taxon>Aspergillus</taxon>
        <taxon>Aspergillus subgen. Polypaecilum</taxon>
    </lineage>
</organism>
<dbReference type="SMART" id="SM00220">
    <property type="entry name" value="S_TKc"/>
    <property type="match status" value="1"/>
</dbReference>
<feature type="domain" description="Protein kinase" evidence="10">
    <location>
        <begin position="102"/>
        <end position="421"/>
    </location>
</feature>
<comment type="caution">
    <text evidence="11">The sequence shown here is derived from an EMBL/GenBank/DDBJ whole genome shotgun (WGS) entry which is preliminary data.</text>
</comment>
<protein>
    <recommendedName>
        <fullName evidence="1">non-specific serine/threonine protein kinase</fullName>
        <ecNumber evidence="1">2.7.11.1</ecNumber>
    </recommendedName>
</protein>
<dbReference type="InterPro" id="IPR051334">
    <property type="entry name" value="SRPK"/>
</dbReference>
<dbReference type="GO" id="GO:0000245">
    <property type="term" value="P:spliceosomal complex assembly"/>
    <property type="evidence" value="ECO:0007669"/>
    <property type="project" value="TreeGrafter"/>
</dbReference>
<dbReference type="STRING" id="2070753.A0A3A2ZLR0"/>
<accession>A0A3A2ZLR0</accession>
<dbReference type="EMBL" id="MVGC01000092">
    <property type="protein sequence ID" value="RJE24138.1"/>
    <property type="molecule type" value="Genomic_DNA"/>
</dbReference>
<keyword evidence="5" id="KW-0418">Kinase</keyword>
<evidence type="ECO:0000256" key="5">
    <source>
        <dbReference type="ARBA" id="ARBA00022777"/>
    </source>
</evidence>
<keyword evidence="4 9" id="KW-0547">Nucleotide-binding</keyword>
<dbReference type="Gene3D" id="1.10.510.10">
    <property type="entry name" value="Transferase(Phosphotransferase) domain 1"/>
    <property type="match status" value="1"/>
</dbReference>
<evidence type="ECO:0000313" key="11">
    <source>
        <dbReference type="EMBL" id="RJE24138.1"/>
    </source>
</evidence>
<evidence type="ECO:0000256" key="9">
    <source>
        <dbReference type="PROSITE-ProRule" id="PRU10141"/>
    </source>
</evidence>
<dbReference type="SUPFAM" id="SSF56112">
    <property type="entry name" value="Protein kinase-like (PK-like)"/>
    <property type="match status" value="1"/>
</dbReference>
<dbReference type="InterPro" id="IPR011009">
    <property type="entry name" value="Kinase-like_dom_sf"/>
</dbReference>
<keyword evidence="2" id="KW-0723">Serine/threonine-protein kinase</keyword>
<reference evidence="12" key="1">
    <citation type="submission" date="2017-02" db="EMBL/GenBank/DDBJ databases">
        <authorList>
            <person name="Tafer H."/>
            <person name="Lopandic K."/>
        </authorList>
    </citation>
    <scope>NUCLEOTIDE SEQUENCE [LARGE SCALE GENOMIC DNA]</scope>
    <source>
        <strain evidence="12">CBS 366.77</strain>
    </source>
</reference>
<dbReference type="PANTHER" id="PTHR47634">
    <property type="entry name" value="PROTEIN KINASE DOMAIN-CONTAINING PROTEIN-RELATED"/>
    <property type="match status" value="1"/>
</dbReference>
<evidence type="ECO:0000256" key="4">
    <source>
        <dbReference type="ARBA" id="ARBA00022741"/>
    </source>
</evidence>
<evidence type="ECO:0000259" key="10">
    <source>
        <dbReference type="PROSITE" id="PS50011"/>
    </source>
</evidence>
<evidence type="ECO:0000256" key="1">
    <source>
        <dbReference type="ARBA" id="ARBA00012513"/>
    </source>
</evidence>
<keyword evidence="12" id="KW-1185">Reference proteome</keyword>
<evidence type="ECO:0000256" key="8">
    <source>
        <dbReference type="ARBA" id="ARBA00048679"/>
    </source>
</evidence>
<dbReference type="GO" id="GO:0050684">
    <property type="term" value="P:regulation of mRNA processing"/>
    <property type="evidence" value="ECO:0007669"/>
    <property type="project" value="TreeGrafter"/>
</dbReference>
<dbReference type="InterPro" id="IPR017441">
    <property type="entry name" value="Protein_kinase_ATP_BS"/>
</dbReference>
<dbReference type="EC" id="2.7.11.1" evidence="1"/>
<dbReference type="PANTHER" id="PTHR47634:SF9">
    <property type="entry name" value="PROTEIN KINASE DOMAIN-CONTAINING PROTEIN-RELATED"/>
    <property type="match status" value="1"/>
</dbReference>
<dbReference type="OrthoDB" id="5979581at2759"/>
<gene>
    <name evidence="11" type="ORF">PHISCL_03512</name>
</gene>
<evidence type="ECO:0000256" key="2">
    <source>
        <dbReference type="ARBA" id="ARBA00022527"/>
    </source>
</evidence>
<dbReference type="Pfam" id="PF00069">
    <property type="entry name" value="Pkinase"/>
    <property type="match status" value="1"/>
</dbReference>
<dbReference type="InterPro" id="IPR000719">
    <property type="entry name" value="Prot_kinase_dom"/>
</dbReference>
<evidence type="ECO:0000256" key="7">
    <source>
        <dbReference type="ARBA" id="ARBA00047899"/>
    </source>
</evidence>
<evidence type="ECO:0000256" key="6">
    <source>
        <dbReference type="ARBA" id="ARBA00022840"/>
    </source>
</evidence>
<evidence type="ECO:0000256" key="3">
    <source>
        <dbReference type="ARBA" id="ARBA00022679"/>
    </source>
</evidence>
<keyword evidence="3" id="KW-0808">Transferase</keyword>